<reference evidence="8" key="1">
    <citation type="submission" date="2025-08" db="UniProtKB">
        <authorList>
            <consortium name="RefSeq"/>
        </authorList>
    </citation>
    <scope>IDENTIFICATION</scope>
    <source>
        <tissue evidence="8">Blood</tissue>
    </source>
</reference>
<evidence type="ECO:0000259" key="6">
    <source>
        <dbReference type="Pfam" id="PF20989"/>
    </source>
</evidence>
<keyword evidence="4" id="KW-0812">Transmembrane</keyword>
<dbReference type="Pfam" id="PF05510">
    <property type="entry name" value="Sarcoglycan_2"/>
    <property type="match status" value="1"/>
</dbReference>
<dbReference type="SUPFAM" id="SSF49313">
    <property type="entry name" value="Cadherin-like"/>
    <property type="match status" value="1"/>
</dbReference>
<dbReference type="InterPro" id="IPR008908">
    <property type="entry name" value="Sarcoglycan_alpha/epsilon"/>
</dbReference>
<comment type="subcellular location">
    <subcellularLocation>
        <location evidence="1">Membrane</location>
    </subcellularLocation>
</comment>
<feature type="domain" description="Sarcoglycan alpha/epsilon N-terminal" evidence="5">
    <location>
        <begin position="103"/>
        <end position="199"/>
    </location>
</feature>
<dbReference type="Proteomes" id="UP001652627">
    <property type="component" value="Chromosome 28"/>
</dbReference>
<name>A0ABM4FSY2_9AVES</name>
<evidence type="ECO:0000313" key="8">
    <source>
        <dbReference type="RefSeq" id="XP_067168049.1"/>
    </source>
</evidence>
<dbReference type="InterPro" id="IPR015919">
    <property type="entry name" value="Cadherin-like_sf"/>
</dbReference>
<sequence>MPSSGCKGGSVASSLPGASGVWEGTGARGEAVAGSSVPAVRANVPAARGGSRCLCQSGPGRAPGRADGEDGRAGAAPALGAGRRVAGPGAPPGGTWPGAPGETGAIFVHELEREPFQEAFLAAHEDDGEVAPEGPITFQPHLRGHPDLPRWLRYAQRGPSEPGYLYGSPTAAELGTHVVEVLAYSRDTYETAAQRVIVTVVPSPAGTPPYQGEFLVANRNVEEMLPAAARELFREAVDGVWEQDDLSIINITSALDRGGRVPLPIEGRKEGVYVKVGSRTAFSHCLAAATSAQSRFRCSLGQQPVATCYDTFGPWFRIDWCNLTLLEVSASPTAPGPARGTGVLEEGGDFAPPTASAAGDFLAGYLLTILVPLLVAALLCLLLGHLMCCRREGVQKRDLETSDIQLVHHTTIHGNAEELRHMAGSRDDVPRPLSTLPMFNVRTGQRADPTRGLGDAARLPLLPRQR</sequence>
<proteinExistence type="predicted"/>
<evidence type="ECO:0000256" key="1">
    <source>
        <dbReference type="ARBA" id="ARBA00004370"/>
    </source>
</evidence>
<organism evidence="7 8">
    <name type="scientific">Apteryx mantelli</name>
    <name type="common">North Island brown kiwi</name>
    <dbReference type="NCBI Taxonomy" id="2696672"/>
    <lineage>
        <taxon>Eukaryota</taxon>
        <taxon>Metazoa</taxon>
        <taxon>Chordata</taxon>
        <taxon>Craniata</taxon>
        <taxon>Vertebrata</taxon>
        <taxon>Euteleostomi</taxon>
        <taxon>Archelosauria</taxon>
        <taxon>Archosauria</taxon>
        <taxon>Dinosauria</taxon>
        <taxon>Saurischia</taxon>
        <taxon>Theropoda</taxon>
        <taxon>Coelurosauria</taxon>
        <taxon>Aves</taxon>
        <taxon>Palaeognathae</taxon>
        <taxon>Apterygiformes</taxon>
        <taxon>Apterygidae</taxon>
        <taxon>Apteryx</taxon>
    </lineage>
</organism>
<feature type="domain" description="Sarcoglycan alpha/epsilon second" evidence="6">
    <location>
        <begin position="209"/>
        <end position="326"/>
    </location>
</feature>
<evidence type="ECO:0000313" key="7">
    <source>
        <dbReference type="Proteomes" id="UP001652627"/>
    </source>
</evidence>
<keyword evidence="2 4" id="KW-0472">Membrane</keyword>
<feature type="transmembrane region" description="Helical" evidence="4">
    <location>
        <begin position="362"/>
        <end position="387"/>
    </location>
</feature>
<evidence type="ECO:0000256" key="2">
    <source>
        <dbReference type="ARBA" id="ARBA00023136"/>
    </source>
</evidence>
<feature type="region of interest" description="Disordered" evidence="3">
    <location>
        <begin position="444"/>
        <end position="466"/>
    </location>
</feature>
<dbReference type="InterPro" id="IPR048346">
    <property type="entry name" value="Sarcoglycan_N"/>
</dbReference>
<keyword evidence="4" id="KW-1133">Transmembrane helix</keyword>
<dbReference type="InterPro" id="IPR048347">
    <property type="entry name" value="Sarcoglycan_C"/>
</dbReference>
<feature type="region of interest" description="Disordered" evidence="3">
    <location>
        <begin position="55"/>
        <end position="95"/>
    </location>
</feature>
<evidence type="ECO:0000259" key="5">
    <source>
        <dbReference type="Pfam" id="PF05510"/>
    </source>
</evidence>
<accession>A0ABM4FSY2</accession>
<protein>
    <submittedName>
        <fullName evidence="8">Alpha-sarcoglycan isoform X1</fullName>
    </submittedName>
</protein>
<evidence type="ECO:0000256" key="4">
    <source>
        <dbReference type="SAM" id="Phobius"/>
    </source>
</evidence>
<dbReference type="Pfam" id="PF20989">
    <property type="entry name" value="Sarcoglycan_2_C"/>
    <property type="match status" value="1"/>
</dbReference>
<evidence type="ECO:0000256" key="3">
    <source>
        <dbReference type="SAM" id="MobiDB-lite"/>
    </source>
</evidence>
<dbReference type="GeneID" id="136994376"/>
<keyword evidence="7" id="KW-1185">Reference proteome</keyword>
<dbReference type="RefSeq" id="XP_067168049.1">
    <property type="nucleotide sequence ID" value="XM_067311948.1"/>
</dbReference>
<dbReference type="PANTHER" id="PTHR10132">
    <property type="entry name" value="ALPHA-/EPSILON-SARCOGLYCAN FAMILY MEMBER"/>
    <property type="match status" value="1"/>
</dbReference>
<feature type="compositionally biased region" description="Low complexity" evidence="3">
    <location>
        <begin position="73"/>
        <end position="88"/>
    </location>
</feature>
<gene>
    <name evidence="8" type="primary">SGCA</name>
</gene>
<dbReference type="PANTHER" id="PTHR10132:SF16">
    <property type="entry name" value="ALPHA-SARCOGLYCAN"/>
    <property type="match status" value="1"/>
</dbReference>